<reference evidence="12" key="5">
    <citation type="journal article" date="2014" name="J. Hazard. Mater.">
        <title>Exposure to low dose benzo[a]pyrene during early life stages causes symptoms similar to cardiac hypertrophy in adult zebrafish.</title>
        <authorList>
            <person name="Huang L."/>
            <person name="Gao D."/>
            <person name="Zhang Y."/>
            <person name="Wang C."/>
            <person name="Zuo Z."/>
        </authorList>
    </citation>
    <scope>NUCLEOTIDE SEQUENCE</scope>
    <source>
        <strain evidence="12">Tuebingen</strain>
    </source>
</reference>
<dbReference type="GeneID" id="100334610"/>
<dbReference type="Bgee" id="ENSDARG00000052958">
    <property type="expression patterns" value="Expressed in heart and 8 other cell types or tissues"/>
</dbReference>
<evidence type="ECO:0000256" key="3">
    <source>
        <dbReference type="ARBA" id="ARBA00022525"/>
    </source>
</evidence>
<keyword evidence="11" id="KW-1185">Reference proteome</keyword>
<dbReference type="RefSeq" id="NP_001314705.1">
    <property type="nucleotide sequence ID" value="NM_001327776.1"/>
</dbReference>
<dbReference type="GO" id="GO:0019934">
    <property type="term" value="P:cGMP-mediated signaling"/>
    <property type="evidence" value="ECO:0000318"/>
    <property type="project" value="GO_Central"/>
</dbReference>
<dbReference type="GO" id="GO:0007218">
    <property type="term" value="P:neuropeptide signaling pathway"/>
    <property type="evidence" value="ECO:0000318"/>
    <property type="project" value="GO_Central"/>
</dbReference>
<dbReference type="ZFIN" id="ZDB-GENE-130530-642">
    <property type="gene designation" value="nppb"/>
</dbReference>
<proteinExistence type="inferred from homology"/>
<evidence type="ECO:0000256" key="4">
    <source>
        <dbReference type="ARBA" id="ARBA00022729"/>
    </source>
</evidence>
<dbReference type="CTD" id="4879"/>
<dbReference type="GO" id="GO:0005179">
    <property type="term" value="F:hormone activity"/>
    <property type="evidence" value="ECO:0000318"/>
    <property type="project" value="GO_Central"/>
</dbReference>
<dbReference type="PROSITE" id="PS00263">
    <property type="entry name" value="NATRIURETIC_PEPTIDE"/>
    <property type="match status" value="1"/>
</dbReference>
<dbReference type="GO" id="GO:1905072">
    <property type="term" value="P:cardiac jelly development"/>
    <property type="evidence" value="ECO:0000316"/>
    <property type="project" value="ZFIN"/>
</dbReference>
<evidence type="ECO:0000256" key="1">
    <source>
        <dbReference type="ARBA" id="ARBA00004613"/>
    </source>
</evidence>
<reference evidence="12" key="13">
    <citation type="submission" date="2025-04" db="UniProtKB">
        <authorList>
            <consortium name="RefSeq"/>
        </authorList>
    </citation>
    <scope>IDENTIFICATION</scope>
    <source>
        <strain evidence="12">Tuebingen</strain>
    </source>
</reference>
<dbReference type="GO" id="GO:0097746">
    <property type="term" value="P:blood vessel diameter maintenance"/>
    <property type="evidence" value="ECO:0007669"/>
    <property type="project" value="UniProtKB-KW"/>
</dbReference>
<dbReference type="KEGG" id="dre:100334610"/>
<keyword evidence="3" id="KW-0964">Secreted</keyword>
<dbReference type="OMA" id="CNTIGRY"/>
<evidence type="ECO:0000256" key="6">
    <source>
        <dbReference type="ARBA" id="ARBA00023157"/>
    </source>
</evidence>
<evidence type="ECO:0000256" key="5">
    <source>
        <dbReference type="ARBA" id="ARBA00022858"/>
    </source>
</evidence>
<dbReference type="AGR" id="ZFIN:ZDB-GENE-130530-642"/>
<feature type="signal peptide" evidence="9">
    <location>
        <begin position="1"/>
        <end position="22"/>
    </location>
</feature>
<dbReference type="GO" id="GO:0036302">
    <property type="term" value="P:atrioventricular canal development"/>
    <property type="evidence" value="ECO:0000316"/>
    <property type="project" value="ZFIN"/>
</dbReference>
<sequence length="129" mass="14409">MKSLHIPVVGLLFLLSVQHMRTFPLQSTALTNDDMGVLKFLLQRLEESIPAQDQTPAEREVKAANIEETRAEEQPDTYLREYLSARDLKTVRKDSKKKNSGCFGSKLDRIGSMSSLGCNTVGRSGPKKN</sequence>
<reference evidence="12" key="2">
    <citation type="journal article" date="2012" name="Cardiovasc. Res.">
        <title>In vivo natriuretic peptide reporter assay identifies chemical modifiers of hypertrophic cardiomyopathy signalling.</title>
        <authorList>
            <person name="Becker J.R."/>
            <person name="Robinson T.Y."/>
            <person name="Sachidanandan C."/>
            <person name="Kelly A.E."/>
            <person name="Coy S."/>
            <person name="Peterson R.T."/>
            <person name="MacRae C.A."/>
        </authorList>
    </citation>
    <scope>NUCLEOTIDE SEQUENCE</scope>
    <source>
        <strain evidence="12">Tuebingen</strain>
    </source>
</reference>
<comment type="subcellular location">
    <subcellularLocation>
        <location evidence="1 7">Secreted</location>
    </subcellularLocation>
</comment>
<accession>A0A8M1P3Q1</accession>
<reference evidence="12" key="8">
    <citation type="journal article" date="2023" name="Biology">
        <title>hoxa1a-Null Zebrafish as a Model for Studying HOXA1-Associated Heart Malformation in Bosley-Salih-Alorainy Syndrome.</title>
        <authorList>
            <person name="Wang H."/>
            <person name="He J."/>
            <person name="Han X."/>
            <person name="Wu X."/>
            <person name="Ye X."/>
            <person name="Lv W."/>
            <person name="Zu Y."/>
        </authorList>
    </citation>
    <scope>NUCLEOTIDE SEQUENCE</scope>
    <source>
        <strain evidence="12">Tuebingen</strain>
    </source>
</reference>
<evidence type="ECO:0000256" key="7">
    <source>
        <dbReference type="RuleBase" id="RU003686"/>
    </source>
</evidence>
<reference evidence="10" key="1">
    <citation type="submission" date="2011-06" db="UniProtKB">
        <authorList>
            <consortium name="Ensembl"/>
        </authorList>
    </citation>
    <scope>IDENTIFICATION</scope>
    <source>
        <strain evidence="10">Tuebingen</strain>
    </source>
</reference>
<reference evidence="12" key="11">
    <citation type="journal article" date="2023" name="Exp. Mol. Med.">
        <title>Comparison of the effects of empagliflozin and sotagliflozin on a zebrafish model of diabetic heart failure with reduced ejection fraction.</title>
        <authorList>
            <person name="Kim I."/>
            <person name="Cho H.J."/>
            <person name="Lim S."/>
            <person name="Seok S.H."/>
            <person name="Lee H.Y."/>
        </authorList>
    </citation>
    <scope>NUCLEOTIDE SEQUENCE</scope>
    <source>
        <strain evidence="12">Tuebingen</strain>
    </source>
</reference>
<dbReference type="InterPro" id="IPR000663">
    <property type="entry name" value="Natr_peptide"/>
</dbReference>
<dbReference type="GO" id="GO:0060038">
    <property type="term" value="P:cardiac muscle cell proliferation"/>
    <property type="evidence" value="ECO:0000315"/>
    <property type="project" value="ZFIN"/>
</dbReference>
<dbReference type="PhylomeDB" id="F1R8L8"/>
<comment type="similarity">
    <text evidence="2 7">Belongs to the natriuretic peptide family.</text>
</comment>
<dbReference type="GO" id="GO:0005737">
    <property type="term" value="C:cytoplasm"/>
    <property type="evidence" value="ECO:0000318"/>
    <property type="project" value="GO_Central"/>
</dbReference>
<evidence type="ECO:0000313" key="10">
    <source>
        <dbReference type="Ensembl" id="ENSDARP00000060764"/>
    </source>
</evidence>
<organism evidence="10">
    <name type="scientific">Danio rerio</name>
    <name type="common">Zebrafish</name>
    <name type="synonym">Brachydanio rerio</name>
    <dbReference type="NCBI Taxonomy" id="7955"/>
    <lineage>
        <taxon>Eukaryota</taxon>
        <taxon>Metazoa</taxon>
        <taxon>Chordata</taxon>
        <taxon>Craniata</taxon>
        <taxon>Vertebrata</taxon>
        <taxon>Euteleostomi</taxon>
        <taxon>Actinopterygii</taxon>
        <taxon>Neopterygii</taxon>
        <taxon>Teleostei</taxon>
        <taxon>Ostariophysi</taxon>
        <taxon>Cypriniformes</taxon>
        <taxon>Danionidae</taxon>
        <taxon>Danioninae</taxon>
        <taxon>Danio</taxon>
    </lineage>
</organism>
<keyword evidence="5 7" id="KW-0838">Vasoactive</keyword>
<reference evidence="12" key="4">
    <citation type="journal article" date="2014" name="Development">
        <title>Differential activation of natriuretic peptide receptors modulates cardiomyocyte proliferation during development.</title>
        <authorList>
            <person name="Becker J.R."/>
            <person name="Chatterjee S."/>
            <person name="Robinson T.Y."/>
            <person name="Bennett J.S."/>
            <person name="Panakova D."/>
            <person name="Galindo C.L."/>
            <person name="Zhong L."/>
            <person name="Shin J.T."/>
            <person name="Coy S.M."/>
            <person name="Kelly A.E."/>
            <person name="Roden D.M."/>
            <person name="Lim C.C."/>
            <person name="MacRae C.A."/>
        </authorList>
    </citation>
    <scope>NUCLEOTIDE SEQUENCE</scope>
    <source>
        <strain evidence="12">Tuebingen</strain>
    </source>
</reference>
<dbReference type="OrthoDB" id="9892281at2759"/>
<evidence type="ECO:0000313" key="11">
    <source>
        <dbReference type="Proteomes" id="UP000000437"/>
    </source>
</evidence>
<evidence type="ECO:0000256" key="9">
    <source>
        <dbReference type="SAM" id="SignalP"/>
    </source>
</evidence>
<dbReference type="PaxDb" id="7955-ENSDARP00000060764"/>
<reference evidence="12" key="9">
    <citation type="journal article" date="2023" name="Dis. Model. Mech.">
        <title>Deficiency in hereditary hemorrhagic telangiectasia-associated Endoglin elicits hypoxia-driven heart failure in zebrafish.</title>
        <authorList>
            <person name="Lelievre E."/>
            <person name="Bureau C."/>
            <person name="Bordat Y."/>
            <person name="Fretaud M."/>
            <person name="Langevin C."/>
            <person name="Jopling C."/>
            <person name="Kissa K."/>
        </authorList>
    </citation>
    <scope>NUCLEOTIDE SEQUENCE</scope>
    <source>
        <strain evidence="12">Tuebingen</strain>
    </source>
</reference>
<evidence type="ECO:0000256" key="8">
    <source>
        <dbReference type="SAM" id="MobiDB-lite"/>
    </source>
</evidence>
<dbReference type="PRINTS" id="PR00712">
    <property type="entry name" value="BNATPEPTIDE"/>
</dbReference>
<reference evidence="12" key="6">
    <citation type="journal article" date="2014" name="Sci. Transl. Med.">
        <title>Identification of a new modulator of the intercalated disc in a zebrafish model of arrhythmogenic cardiomyopathy.</title>
        <authorList>
            <person name="Asimaki A."/>
            <person name="Kapoor S."/>
            <person name="Plovie E."/>
            <person name="Karin Arndt A."/>
            <person name="Adams E."/>
            <person name="Liu Z."/>
            <person name="James C.A."/>
            <person name="Judge D.P."/>
            <person name="Calkins H."/>
            <person name="Churko J."/>
            <person name="Wu J.C."/>
            <person name="MacRae C.A."/>
            <person name="Kleber A.G."/>
            <person name="Saffitz J.E."/>
        </authorList>
    </citation>
    <scope>NUCLEOTIDE SEQUENCE</scope>
    <source>
        <strain evidence="12">Tuebingen</strain>
    </source>
</reference>
<dbReference type="STRING" id="7955.ENSDARP00000060764"/>
<dbReference type="InterPro" id="IPR002408">
    <property type="entry name" value="Natriuretic_peptide_brain"/>
</dbReference>
<feature type="region of interest" description="Disordered" evidence="8">
    <location>
        <begin position="92"/>
        <end position="129"/>
    </location>
</feature>
<dbReference type="SMART" id="SM00183">
    <property type="entry name" value="NAT_PEP"/>
    <property type="match status" value="1"/>
</dbReference>
<dbReference type="GO" id="GO:0051427">
    <property type="term" value="F:hormone receptor binding"/>
    <property type="evidence" value="ECO:0000318"/>
    <property type="project" value="GO_Central"/>
</dbReference>
<dbReference type="EMBL" id="BX323876">
    <property type="status" value="NOT_ANNOTATED_CDS"/>
    <property type="molecule type" value="Genomic_DNA"/>
</dbReference>
<evidence type="ECO:0000256" key="2">
    <source>
        <dbReference type="ARBA" id="ARBA00009041"/>
    </source>
</evidence>
<dbReference type="GO" id="GO:0007168">
    <property type="term" value="P:receptor guanylyl cyclase signaling pathway"/>
    <property type="evidence" value="ECO:0000318"/>
    <property type="project" value="GO_Central"/>
</dbReference>
<evidence type="ECO:0000313" key="12">
    <source>
        <dbReference type="RefSeq" id="NP_001314705.1"/>
    </source>
</evidence>
<keyword evidence="6" id="KW-1015">Disulfide bond</keyword>
<dbReference type="Ensembl" id="ENSDART00000060765.6">
    <property type="protein sequence ID" value="ENSDARP00000060764.4"/>
    <property type="gene ID" value="ENSDARG00000052958.6"/>
</dbReference>
<dbReference type="Proteomes" id="UP000000437">
    <property type="component" value="Chromosome 8"/>
</dbReference>
<dbReference type="InterPro" id="IPR030480">
    <property type="entry name" value="Natr_peptide_CS"/>
</dbReference>
<dbReference type="eggNOG" id="ENOG502S9RQ">
    <property type="taxonomic scope" value="Eukaryota"/>
</dbReference>
<name>F1R8L8_DANRE</name>
<reference evidence="10 11" key="3">
    <citation type="journal article" date="2013" name="Nature">
        <title>The zebrafish reference genome sequence and its relationship to the human genome.</title>
        <authorList>
            <consortium name="Genome Reference Consortium Zebrafish"/>
            <person name="Howe K."/>
            <person name="Clark M.D."/>
            <person name="Torroja C.F."/>
            <person name="Torrance J."/>
            <person name="Berthelot C."/>
            <person name="Muffato M."/>
            <person name="Collins J.E."/>
            <person name="Humphray S."/>
            <person name="McLaren K."/>
            <person name="Matthews L."/>
            <person name="McLaren S."/>
            <person name="Sealy I."/>
            <person name="Caccamo M."/>
            <person name="Churcher C."/>
            <person name="Scott C."/>
            <person name="Barrett J.C."/>
            <person name="Koch R."/>
            <person name="Rauch G.J."/>
            <person name="White S."/>
            <person name="Chow W."/>
            <person name="Kilian B."/>
            <person name="Quintais L.T."/>
            <person name="Guerra-Assuncao J.A."/>
            <person name="Zhou Y."/>
            <person name="Gu Y."/>
            <person name="Yen J."/>
            <person name="Vogel J.H."/>
            <person name="Eyre T."/>
            <person name="Redmond S."/>
            <person name="Banerjee R."/>
            <person name="Chi J."/>
            <person name="Fu B."/>
            <person name="Langley E."/>
            <person name="Maguire S.F."/>
            <person name="Laird G.K."/>
            <person name="Lloyd D."/>
            <person name="Kenyon E."/>
            <person name="Donaldson S."/>
            <person name="Sehra H."/>
            <person name="Almeida-King J."/>
            <person name="Loveland J."/>
            <person name="Trevanion S."/>
            <person name="Jones M."/>
            <person name="Quail M."/>
            <person name="Willey D."/>
            <person name="Hunt A."/>
            <person name="Burton J."/>
            <person name="Sims S."/>
            <person name="McLay K."/>
            <person name="Plumb B."/>
            <person name="Davis J."/>
            <person name="Clee C."/>
            <person name="Oliver K."/>
            <person name="Clark R."/>
            <person name="Riddle C."/>
            <person name="Elliot D."/>
            <person name="Eliott D."/>
            <person name="Threadgold G."/>
            <person name="Harden G."/>
            <person name="Ware D."/>
            <person name="Begum S."/>
            <person name="Mortimore B."/>
            <person name="Mortimer B."/>
            <person name="Kerry G."/>
            <person name="Heath P."/>
            <person name="Phillimore B."/>
            <person name="Tracey A."/>
            <person name="Corby N."/>
            <person name="Dunn M."/>
            <person name="Johnson C."/>
            <person name="Wood J."/>
            <person name="Clark S."/>
            <person name="Pelan S."/>
            <person name="Griffiths G."/>
            <person name="Smith M."/>
            <person name="Glithero R."/>
            <person name="Howden P."/>
            <person name="Barker N."/>
            <person name="Lloyd C."/>
            <person name="Stevens C."/>
            <person name="Harley J."/>
            <person name="Holt K."/>
            <person name="Panagiotidis G."/>
            <person name="Lovell J."/>
            <person name="Beasley H."/>
            <person name="Henderson C."/>
            <person name="Gordon D."/>
            <person name="Auger K."/>
            <person name="Wright D."/>
            <person name="Collins J."/>
            <person name="Raisen C."/>
            <person name="Dyer L."/>
            <person name="Leung K."/>
            <person name="Robertson L."/>
            <person name="Ambridge K."/>
            <person name="Leongamornlert D."/>
            <person name="McGuire S."/>
            <person name="Gilderthorp R."/>
            <person name="Griffiths C."/>
            <person name="Manthravadi D."/>
            <person name="Nichol S."/>
            <person name="Barker G."/>
            <person name="Whitehead S."/>
            <person name="Kay M."/>
            <person name="Brown J."/>
            <person name="Murnane C."/>
            <person name="Gray E."/>
            <person name="Humphries M."/>
            <person name="Sycamore N."/>
            <person name="Barker D."/>
            <person name="Saunders D."/>
            <person name="Wallis J."/>
            <person name="Babbage A."/>
            <person name="Hammond S."/>
            <person name="Mashreghi-Mohammadi M."/>
            <person name="Barr L."/>
            <person name="Martin S."/>
            <person name="Wray P."/>
            <person name="Ellington A."/>
            <person name="Matthews N."/>
            <person name="Ellwood M."/>
            <person name="Woodmansey R."/>
            <person name="Clark G."/>
            <person name="Cooper J."/>
            <person name="Cooper J."/>
            <person name="Tromans A."/>
            <person name="Grafham D."/>
            <person name="Skuce C."/>
            <person name="Pandian R."/>
            <person name="Andrews R."/>
            <person name="Harrison E."/>
            <person name="Kimberley A."/>
            <person name="Garnett J."/>
            <person name="Fosker N."/>
            <person name="Hall R."/>
            <person name="Garner P."/>
            <person name="Kelly D."/>
            <person name="Bird C."/>
            <person name="Palmer S."/>
            <person name="Gehring I."/>
            <person name="Berger A."/>
            <person name="Dooley C.M."/>
            <person name="Ersan-Urun Z."/>
            <person name="Eser C."/>
            <person name="Geiger H."/>
            <person name="Geisler M."/>
            <person name="Karotki L."/>
            <person name="Kirn A."/>
            <person name="Konantz J."/>
            <person name="Konantz M."/>
            <person name="Oberlander M."/>
            <person name="Rudolph-Geiger S."/>
            <person name="Teucke M."/>
            <person name="Lanz C."/>
            <person name="Raddatz G."/>
            <person name="Osoegawa K."/>
            <person name="Zhu B."/>
            <person name="Rapp A."/>
            <person name="Widaa S."/>
            <person name="Langford C."/>
            <person name="Yang F."/>
            <person name="Schuster S.C."/>
            <person name="Carter N.P."/>
            <person name="Harrow J."/>
            <person name="Ning Z."/>
            <person name="Herrero J."/>
            <person name="Searle S.M."/>
            <person name="Enright A."/>
            <person name="Geisler R."/>
            <person name="Plasterk R.H."/>
            <person name="Lee C."/>
            <person name="Westerfield M."/>
            <person name="de Jong P.J."/>
            <person name="Zon L.I."/>
            <person name="Postlethwait J.H."/>
            <person name="Nusslein-Volhard C."/>
            <person name="Hubbard T.J."/>
            <person name="Roest Crollius H."/>
            <person name="Rogers J."/>
            <person name="Stemple D.L."/>
        </authorList>
    </citation>
    <scope>NUCLEOTIDE SEQUENCE [LARGE SCALE GENOMIC DNA]</scope>
    <source>
        <strain evidence="10">Tuebingen</strain>
    </source>
</reference>
<dbReference type="InterPro" id="IPR050787">
    <property type="entry name" value="Natriuretic_peptide"/>
</dbReference>
<accession>F1R8L8</accession>
<reference evidence="12" key="12">
    <citation type="journal article" date="2023" name="Int. J. Mol. Sci.">
        <title>Pharmacological and Genetic Disruption of C-Type Natriuretic Peptide (nppcl) Expression in Zebrafish (Danio rerio) Causes Stunted Growth during Development.</title>
        <authorList>
            <person name="Lessey A.J."/>
            <person name="Mirczuk S.M."/>
            <person name="Chand A.N."/>
            <person name="Kurrasch D.M."/>
            <person name="Korbonits M."/>
            <person name="Niessen S.J.M."/>
            <person name="McArdle C.A."/>
            <person name="McGonnell I.M."/>
            <person name="Fowkes R.C."/>
        </authorList>
    </citation>
    <scope>NUCLEOTIDE SEQUENCE</scope>
    <source>
        <strain evidence="12">Tuebingen</strain>
    </source>
</reference>
<gene>
    <name evidence="10 12 13" type="primary">nppb</name>
    <name evidence="12" type="synonym">bnp</name>
    <name evidence="12" type="synonym">si:ch211-215j19.10</name>
</gene>
<dbReference type="AlphaFoldDB" id="F1R8L8"/>
<feature type="compositionally biased region" description="Polar residues" evidence="8">
    <location>
        <begin position="112"/>
        <end position="122"/>
    </location>
</feature>
<dbReference type="PRINTS" id="PR00710">
    <property type="entry name" value="NATPEPTIDES"/>
</dbReference>
<dbReference type="GeneTree" id="ENSGT00940000154513"/>
<dbReference type="GO" id="GO:0005615">
    <property type="term" value="C:extracellular space"/>
    <property type="evidence" value="ECO:0000318"/>
    <property type="project" value="GO_Central"/>
</dbReference>
<dbReference type="PANTHER" id="PTHR14066:SF10">
    <property type="entry name" value="NATRIURETIC PEPTIDES B"/>
    <property type="match status" value="1"/>
</dbReference>
<reference evidence="12" key="10">
    <citation type="journal article" date="2023" name="EBioMedicine">
        <title>The circadian clock remains intact, but with dampened hormonal output in heart failure.</title>
        <authorList>
            <person name="Crnko S."/>
            <person name="Printezi M.I."/>
            <person name="Zwetsloot P.M."/>
            <person name="Leiteris L."/>
            <person name="Lumley A.I."/>
            <person name="Zhang L."/>
            <person name="Ernens I."/>
            <person name="Jansen T.P.J."/>
            <person name="Homsma L."/>
            <person name="Feyen D."/>
            <person name="van Faassen M."/>
            <person name="du Pre B.C."/>
            <person name="Gaillard C.A.J.M."/>
            <person name="Kemperman H."/>
            <person name="Oerlemans M.I.F.J."/>
            <person name="Doevendans P.A.F.M."/>
            <person name="May A.M."/>
            <person name="Zuithoff N.P.A."/>
            <person name="Sluijter J.P.G."/>
            <person name="Devaux Y."/>
            <person name="van Laake L.W."/>
        </authorList>
    </citation>
    <scope>NUCLEOTIDE SEQUENCE</scope>
    <source>
        <strain evidence="12">Tuebingen</strain>
    </source>
</reference>
<keyword evidence="4 9" id="KW-0732">Signal</keyword>
<dbReference type="HOGENOM" id="CLU_126636_0_0_1"/>
<dbReference type="PANTHER" id="PTHR14066">
    <property type="entry name" value="ATRIAL NATRIURETIC FACTOR PRECURSOR"/>
    <property type="match status" value="1"/>
</dbReference>
<dbReference type="GO" id="GO:0006182">
    <property type="term" value="P:cGMP biosynthetic process"/>
    <property type="evidence" value="ECO:0000318"/>
    <property type="project" value="GO_Central"/>
</dbReference>
<dbReference type="Pfam" id="PF00212">
    <property type="entry name" value="ANP"/>
    <property type="match status" value="1"/>
</dbReference>
<reference evidence="12" key="7">
    <citation type="journal article" date="2015" name="Gerontology">
        <title>Evidence of an Association between Age-Related Functional Modifications and Pathophysiological Changes in Zebrafish Heart.</title>
        <authorList>
            <person name="Sun Y."/>
            <person name="Fang Y."/>
            <person name="Xu X."/>
            <person name="Lu G."/>
            <person name="Chen Z."/>
        </authorList>
    </citation>
    <scope>NUCLEOTIDE SEQUENCE</scope>
    <source>
        <strain evidence="12">Tuebingen</strain>
    </source>
</reference>
<dbReference type="GO" id="GO:0003085">
    <property type="term" value="P:negative regulation of systemic arterial blood pressure"/>
    <property type="evidence" value="ECO:0000318"/>
    <property type="project" value="GO_Central"/>
</dbReference>
<protein>
    <submittedName>
        <fullName evidence="10">Natriuretic peptide B</fullName>
    </submittedName>
    <submittedName>
        <fullName evidence="12">Natriuretic peptides B precursor</fullName>
    </submittedName>
</protein>
<evidence type="ECO:0000313" key="13">
    <source>
        <dbReference type="ZFIN" id="ZDB-GENE-130530-642"/>
    </source>
</evidence>
<feature type="chain" id="PRO_5035035438" evidence="9 12">
    <location>
        <begin position="23"/>
        <end position="129"/>
    </location>
</feature>